<dbReference type="EnsemblFungi" id="MAPG_00231T0">
    <property type="protein sequence ID" value="MAPG_00231T0"/>
    <property type="gene ID" value="MAPG_00231"/>
</dbReference>
<dbReference type="EMBL" id="GL876966">
    <property type="protein sequence ID" value="KLU81136.1"/>
    <property type="molecule type" value="Genomic_DNA"/>
</dbReference>
<feature type="compositionally biased region" description="Low complexity" evidence="1">
    <location>
        <begin position="29"/>
        <end position="40"/>
    </location>
</feature>
<name>A0A0C4DKG0_MAGP6</name>
<evidence type="ECO:0000313" key="4">
    <source>
        <dbReference type="Proteomes" id="UP000011715"/>
    </source>
</evidence>
<evidence type="ECO:0000256" key="1">
    <source>
        <dbReference type="SAM" id="MobiDB-lite"/>
    </source>
</evidence>
<feature type="region of interest" description="Disordered" evidence="1">
    <location>
        <begin position="92"/>
        <end position="128"/>
    </location>
</feature>
<reference evidence="3" key="4">
    <citation type="journal article" date="2015" name="G3 (Bethesda)">
        <title>Genome sequences of three phytopathogenic species of the Magnaporthaceae family of fungi.</title>
        <authorList>
            <person name="Okagaki L.H."/>
            <person name="Nunes C.C."/>
            <person name="Sailsbery J."/>
            <person name="Clay B."/>
            <person name="Brown D."/>
            <person name="John T."/>
            <person name="Oh Y."/>
            <person name="Young N."/>
            <person name="Fitzgerald M."/>
            <person name="Haas B.J."/>
            <person name="Zeng Q."/>
            <person name="Young S."/>
            <person name="Adiconis X."/>
            <person name="Fan L."/>
            <person name="Levin J.Z."/>
            <person name="Mitchell T.K."/>
            <person name="Okubara P.A."/>
            <person name="Farman M.L."/>
            <person name="Kohn L.M."/>
            <person name="Birren B."/>
            <person name="Ma L.-J."/>
            <person name="Dean R.A."/>
        </authorList>
    </citation>
    <scope>NUCLEOTIDE SEQUENCE</scope>
    <source>
        <strain evidence="3">ATCC 64411 / 73-15</strain>
    </source>
</reference>
<organism evidence="3 4">
    <name type="scientific">Magnaporthiopsis poae (strain ATCC 64411 / 73-15)</name>
    <name type="common">Kentucky bluegrass fungus</name>
    <name type="synonym">Magnaporthe poae</name>
    <dbReference type="NCBI Taxonomy" id="644358"/>
    <lineage>
        <taxon>Eukaryota</taxon>
        <taxon>Fungi</taxon>
        <taxon>Dikarya</taxon>
        <taxon>Ascomycota</taxon>
        <taxon>Pezizomycotina</taxon>
        <taxon>Sordariomycetes</taxon>
        <taxon>Sordariomycetidae</taxon>
        <taxon>Magnaporthales</taxon>
        <taxon>Magnaporthaceae</taxon>
        <taxon>Magnaporthiopsis</taxon>
    </lineage>
</organism>
<evidence type="ECO:0000313" key="3">
    <source>
        <dbReference type="EnsemblFungi" id="MAPG_00231T0"/>
    </source>
</evidence>
<keyword evidence="4" id="KW-1185">Reference proteome</keyword>
<reference evidence="2" key="2">
    <citation type="submission" date="2010-05" db="EMBL/GenBank/DDBJ databases">
        <title>The Genome Sequence of Magnaporthe poae strain ATCC 64411.</title>
        <authorList>
            <consortium name="The Broad Institute Genome Sequencing Platform"/>
            <consortium name="Broad Institute Genome Sequencing Center for Infectious Disease"/>
            <person name="Ma L.-J."/>
            <person name="Dead R."/>
            <person name="Young S."/>
            <person name="Zeng Q."/>
            <person name="Koehrsen M."/>
            <person name="Alvarado L."/>
            <person name="Berlin A."/>
            <person name="Chapman S.B."/>
            <person name="Chen Z."/>
            <person name="Freedman E."/>
            <person name="Gellesch M."/>
            <person name="Goldberg J."/>
            <person name="Griggs A."/>
            <person name="Gujja S."/>
            <person name="Heilman E.R."/>
            <person name="Heiman D."/>
            <person name="Hepburn T."/>
            <person name="Howarth C."/>
            <person name="Jen D."/>
            <person name="Larson L."/>
            <person name="Mehta T."/>
            <person name="Neiman D."/>
            <person name="Pearson M."/>
            <person name="Roberts A."/>
            <person name="Saif S."/>
            <person name="Shea T."/>
            <person name="Shenoy N."/>
            <person name="Sisk P."/>
            <person name="Stolte C."/>
            <person name="Sykes S."/>
            <person name="Walk T."/>
            <person name="White J."/>
            <person name="Yandava C."/>
            <person name="Haas B."/>
            <person name="Nusbaum C."/>
            <person name="Birren B."/>
        </authorList>
    </citation>
    <scope>NUCLEOTIDE SEQUENCE</scope>
    <source>
        <strain evidence="2">ATCC 64411</strain>
    </source>
</reference>
<accession>A0A0C4DKG0</accession>
<reference evidence="2" key="3">
    <citation type="submission" date="2011-03" db="EMBL/GenBank/DDBJ databases">
        <title>Annotation of Magnaporthe poae ATCC 64411.</title>
        <authorList>
            <person name="Ma L.-J."/>
            <person name="Dead R."/>
            <person name="Young S.K."/>
            <person name="Zeng Q."/>
            <person name="Gargeya S."/>
            <person name="Fitzgerald M."/>
            <person name="Haas B."/>
            <person name="Abouelleil A."/>
            <person name="Alvarado L."/>
            <person name="Arachchi H.M."/>
            <person name="Berlin A."/>
            <person name="Brown A."/>
            <person name="Chapman S.B."/>
            <person name="Chen Z."/>
            <person name="Dunbar C."/>
            <person name="Freedman E."/>
            <person name="Gearin G."/>
            <person name="Gellesch M."/>
            <person name="Goldberg J."/>
            <person name="Griggs A."/>
            <person name="Gujja S."/>
            <person name="Heiman D."/>
            <person name="Howarth C."/>
            <person name="Larson L."/>
            <person name="Lui A."/>
            <person name="MacDonald P.J.P."/>
            <person name="Mehta T."/>
            <person name="Montmayeur A."/>
            <person name="Murphy C."/>
            <person name="Neiman D."/>
            <person name="Pearson M."/>
            <person name="Priest M."/>
            <person name="Roberts A."/>
            <person name="Saif S."/>
            <person name="Shea T."/>
            <person name="Shenoy N."/>
            <person name="Sisk P."/>
            <person name="Stolte C."/>
            <person name="Sykes S."/>
            <person name="Yandava C."/>
            <person name="Wortman J."/>
            <person name="Nusbaum C."/>
            <person name="Birren B."/>
        </authorList>
    </citation>
    <scope>NUCLEOTIDE SEQUENCE</scope>
    <source>
        <strain evidence="2">ATCC 64411</strain>
    </source>
</reference>
<dbReference type="VEuPathDB" id="FungiDB:MAPG_00231"/>
<reference evidence="4" key="1">
    <citation type="submission" date="2010-05" db="EMBL/GenBank/DDBJ databases">
        <title>The genome sequence of Magnaporthe poae strain ATCC 64411.</title>
        <authorList>
            <person name="Ma L.-J."/>
            <person name="Dead R."/>
            <person name="Young S."/>
            <person name="Zeng Q."/>
            <person name="Koehrsen M."/>
            <person name="Alvarado L."/>
            <person name="Berlin A."/>
            <person name="Chapman S.B."/>
            <person name="Chen Z."/>
            <person name="Freedman E."/>
            <person name="Gellesch M."/>
            <person name="Goldberg J."/>
            <person name="Griggs A."/>
            <person name="Gujja S."/>
            <person name="Heilman E.R."/>
            <person name="Heiman D."/>
            <person name="Hepburn T."/>
            <person name="Howarth C."/>
            <person name="Jen D."/>
            <person name="Larson L."/>
            <person name="Mehta T."/>
            <person name="Neiman D."/>
            <person name="Pearson M."/>
            <person name="Roberts A."/>
            <person name="Saif S."/>
            <person name="Shea T."/>
            <person name="Shenoy N."/>
            <person name="Sisk P."/>
            <person name="Stolte C."/>
            <person name="Sykes S."/>
            <person name="Walk T."/>
            <person name="White J."/>
            <person name="Yandava C."/>
            <person name="Haas B."/>
            <person name="Nusbaum C."/>
            <person name="Birren B."/>
        </authorList>
    </citation>
    <scope>NUCLEOTIDE SEQUENCE [LARGE SCALE GENOMIC DNA]</scope>
    <source>
        <strain evidence="4">ATCC 64411 / 73-15</strain>
    </source>
</reference>
<reference evidence="3" key="5">
    <citation type="submission" date="2015-06" db="UniProtKB">
        <authorList>
            <consortium name="EnsemblFungi"/>
        </authorList>
    </citation>
    <scope>IDENTIFICATION</scope>
    <source>
        <strain evidence="3">ATCC 64411</strain>
    </source>
</reference>
<evidence type="ECO:0000313" key="2">
    <source>
        <dbReference type="EMBL" id="KLU81136.1"/>
    </source>
</evidence>
<gene>
    <name evidence="2" type="ORF">MAPG_00231</name>
</gene>
<sequence>MPQARVRHSPPSASGTQAAICPTPRRVRTPIYSPTSSPTPAQGARGPACWHRQGKQFPDPARNLSPPSPPTRPASALRSALASMRIVPHVSPQGVAQRTEAPGHAAARAGVRTRTHGGPPWWQVTRET</sequence>
<proteinExistence type="predicted"/>
<dbReference type="AlphaFoldDB" id="A0A0C4DKG0"/>
<dbReference type="EMBL" id="ADBL01000051">
    <property type="status" value="NOT_ANNOTATED_CDS"/>
    <property type="molecule type" value="Genomic_DNA"/>
</dbReference>
<feature type="region of interest" description="Disordered" evidence="1">
    <location>
        <begin position="1"/>
        <end position="75"/>
    </location>
</feature>
<protein>
    <submittedName>
        <fullName evidence="2 3">Uncharacterized protein</fullName>
    </submittedName>
</protein>
<dbReference type="Proteomes" id="UP000011715">
    <property type="component" value="Unassembled WGS sequence"/>
</dbReference>